<sequence length="93" mass="10993">MKHLIRNSAIRIRFTFTYRTVLPILLLPDRRKDFFIHVLHLGEVFWRGQEFASIHSIRIRKVLDFFPGSCIPVNACYVKIILVCPLLINNENK</sequence>
<proteinExistence type="predicted"/>
<protein>
    <submittedName>
        <fullName evidence="1">Uncharacterized protein</fullName>
    </submittedName>
</protein>
<keyword evidence="2" id="KW-1185">Reference proteome</keyword>
<dbReference type="Proteomes" id="UP000005101">
    <property type="component" value="Unassembled WGS sequence"/>
</dbReference>
<evidence type="ECO:0000313" key="1">
    <source>
        <dbReference type="EMBL" id="EFR55433.1"/>
    </source>
</evidence>
<accession>A0ABN0BRD1</accession>
<name>A0ABN0BRD1_BACFG</name>
<evidence type="ECO:0000313" key="2">
    <source>
        <dbReference type="Proteomes" id="UP000005101"/>
    </source>
</evidence>
<gene>
    <name evidence="1" type="ORF">BFAG_04131</name>
</gene>
<dbReference type="EMBL" id="EQ973217">
    <property type="protein sequence ID" value="EFR55433.1"/>
    <property type="molecule type" value="Genomic_DNA"/>
</dbReference>
<reference evidence="1 2" key="1">
    <citation type="submission" date="2008-12" db="EMBL/GenBank/DDBJ databases">
        <title>Annotation of Bacteroides fragilis strain 3_1_12.</title>
        <authorList>
            <consortium name="The Broad Institute Genome Sequencing Platform"/>
            <person name="Ward D."/>
            <person name="Young S.K."/>
            <person name="Kodira C.D."/>
            <person name="Zeng Q."/>
            <person name="Koehrsen M."/>
            <person name="Alvarado L."/>
            <person name="Berlin A."/>
            <person name="Borenstein D."/>
            <person name="Chen Z."/>
            <person name="Engels R."/>
            <person name="Freedman E."/>
            <person name="Gellesch M."/>
            <person name="Goldberg J."/>
            <person name="Griggs A."/>
            <person name="Gujja S."/>
            <person name="Heiman D."/>
            <person name="Hepburn T."/>
            <person name="Howarth C."/>
            <person name="Jen D."/>
            <person name="Larson L."/>
            <person name="Lewis B."/>
            <person name="Mehta T."/>
            <person name="Park D."/>
            <person name="Pearson M."/>
            <person name="Roberts A."/>
            <person name="Saif S."/>
            <person name="Shea T."/>
            <person name="Shenoy N."/>
            <person name="Sisk P."/>
            <person name="Stolte C."/>
            <person name="Sykes S."/>
            <person name="Walk T."/>
            <person name="White J."/>
            <person name="Yandava C."/>
            <person name="Allen-Vercoe E."/>
            <person name="Strauss J."/>
            <person name="Ambrose C."/>
            <person name="Lander E."/>
            <person name="Nusbaum C."/>
            <person name="Galagan J."/>
            <person name="Birren B."/>
        </authorList>
    </citation>
    <scope>NUCLEOTIDE SEQUENCE [LARGE SCALE GENOMIC DNA]</scope>
    <source>
        <strain evidence="1 2">3_1_12</strain>
    </source>
</reference>
<organism evidence="1 2">
    <name type="scientific">Bacteroides fragilis 3_1_12</name>
    <dbReference type="NCBI Taxonomy" id="457424"/>
    <lineage>
        <taxon>Bacteria</taxon>
        <taxon>Pseudomonadati</taxon>
        <taxon>Bacteroidota</taxon>
        <taxon>Bacteroidia</taxon>
        <taxon>Bacteroidales</taxon>
        <taxon>Bacteroidaceae</taxon>
        <taxon>Bacteroides</taxon>
    </lineage>
</organism>